<evidence type="ECO:0000313" key="4">
    <source>
        <dbReference type="Proteomes" id="UP000740883"/>
    </source>
</evidence>
<reference evidence="3 4" key="1">
    <citation type="journal article" date="2020" name="Genome Biol. Evol.">
        <title>Comparative genomics of strictly vertically transmitted, feminizing microsporidia endosymbionts of amphipod crustaceans.</title>
        <authorList>
            <person name="Cormier A."/>
            <person name="Chebbi M.A."/>
            <person name="Giraud I."/>
            <person name="Wattier R."/>
            <person name="Teixeira M."/>
            <person name="Gilbert C."/>
            <person name="Rigaud T."/>
            <person name="Cordaux R."/>
        </authorList>
    </citation>
    <scope>NUCLEOTIDE SEQUENCE [LARGE SCALE GENOMIC DNA]</scope>
    <source>
        <strain evidence="3 4">Ou3-Ou53</strain>
    </source>
</reference>
<proteinExistence type="predicted"/>
<sequence length="576" mass="68761">MNIFLLPVLRSVFTKGRDEKISFETTFDIFCDKHVMAGGNKIYSINDDQTMFTTCYNIKRKADSLDFLTGLVEPGYYKTKYYVYPDSHVIQEFFRYEDKIFFHIVFTKDEYKNRFYVSQFKRGEYKKGEEAANFEFNYTNLLIDNYDKYVFVLSDSIKNKVKLDKCIEHYEFTCFYNELSELISDLFEPHFKVLENIRRLSVRKPEFWHLFNEIIEFYIFKNLNNGLCSMDICNQYKSDKYELLSTDSDIKYLSDEVLNNIEDLLVKNNDKYIEKIVEIKKQLSKELGSYNSDDCNTYISQIEDITEAFKTFKEALEEKKARDEKYIKERNNKIKKSNEENPKNDSENQKIENLLKLYKYLYNYVLLKVEEWKIFYYEWEKKLLPFHKDCKVTYYEWEDKKDSVLASSKAEIYKIEEFLRIKLNLETFKAYPSYQTIMTLLNDRDFKRIQINNIVPDLEYIRKMLEFNIENLSKSLSLNLERFESFKKLLKICIDCKSKWSKIEKTNLSFVELLSEENIIIPEETPLEAINPGTTASNKDNTTPSNKKDITSVFATIGVFLIITILLVISLVLKFY</sequence>
<name>A0A9P6H0W3_9MICR</name>
<dbReference type="Proteomes" id="UP000740883">
    <property type="component" value="Unassembled WGS sequence"/>
</dbReference>
<evidence type="ECO:0000313" key="3">
    <source>
        <dbReference type="EMBL" id="KAF9764561.1"/>
    </source>
</evidence>
<keyword evidence="4" id="KW-1185">Reference proteome</keyword>
<feature type="coiled-coil region" evidence="1">
    <location>
        <begin position="302"/>
        <end position="333"/>
    </location>
</feature>
<keyword evidence="1" id="KW-0175">Coiled coil</keyword>
<keyword evidence="2" id="KW-1133">Transmembrane helix</keyword>
<keyword evidence="2" id="KW-0472">Membrane</keyword>
<dbReference type="AlphaFoldDB" id="A0A9P6H0W3"/>
<dbReference type="EMBL" id="SBJO01000016">
    <property type="protein sequence ID" value="KAF9764561.1"/>
    <property type="molecule type" value="Genomic_DNA"/>
</dbReference>
<protein>
    <submittedName>
        <fullName evidence="3">Uncharacterized protein</fullName>
    </submittedName>
</protein>
<evidence type="ECO:0000256" key="2">
    <source>
        <dbReference type="SAM" id="Phobius"/>
    </source>
</evidence>
<evidence type="ECO:0000256" key="1">
    <source>
        <dbReference type="SAM" id="Coils"/>
    </source>
</evidence>
<organism evidence="3 4">
    <name type="scientific">Nosema granulosis</name>
    <dbReference type="NCBI Taxonomy" id="83296"/>
    <lineage>
        <taxon>Eukaryota</taxon>
        <taxon>Fungi</taxon>
        <taxon>Fungi incertae sedis</taxon>
        <taxon>Microsporidia</taxon>
        <taxon>Nosematidae</taxon>
        <taxon>Nosema</taxon>
    </lineage>
</organism>
<accession>A0A9P6H0W3</accession>
<gene>
    <name evidence="3" type="ORF">NGRA_0457</name>
</gene>
<feature type="transmembrane region" description="Helical" evidence="2">
    <location>
        <begin position="553"/>
        <end position="573"/>
    </location>
</feature>
<keyword evidence="2" id="KW-0812">Transmembrane</keyword>
<comment type="caution">
    <text evidence="3">The sequence shown here is derived from an EMBL/GenBank/DDBJ whole genome shotgun (WGS) entry which is preliminary data.</text>
</comment>